<evidence type="ECO:0000313" key="3">
    <source>
        <dbReference type="Proteomes" id="UP001227230"/>
    </source>
</evidence>
<dbReference type="EMBL" id="CP126664">
    <property type="protein sequence ID" value="WKA08815.1"/>
    <property type="molecule type" value="Genomic_DNA"/>
</dbReference>
<proteinExistence type="predicted"/>
<organism evidence="2 3">
    <name type="scientific">Vitis vinifera</name>
    <name type="common">Grape</name>
    <dbReference type="NCBI Taxonomy" id="29760"/>
    <lineage>
        <taxon>Eukaryota</taxon>
        <taxon>Viridiplantae</taxon>
        <taxon>Streptophyta</taxon>
        <taxon>Embryophyta</taxon>
        <taxon>Tracheophyta</taxon>
        <taxon>Spermatophyta</taxon>
        <taxon>Magnoliopsida</taxon>
        <taxon>eudicotyledons</taxon>
        <taxon>Gunneridae</taxon>
        <taxon>Pentapetalae</taxon>
        <taxon>rosids</taxon>
        <taxon>Vitales</taxon>
        <taxon>Vitaceae</taxon>
        <taxon>Viteae</taxon>
        <taxon>Vitis</taxon>
    </lineage>
</organism>
<reference evidence="2 3" key="1">
    <citation type="journal article" date="2023" name="Hortic Res">
        <title>The complete reference genome for grapevine (Vitis vinifera L.) genetics and breeding.</title>
        <authorList>
            <person name="Shi X."/>
            <person name="Cao S."/>
            <person name="Wang X."/>
            <person name="Huang S."/>
            <person name="Wang Y."/>
            <person name="Liu Z."/>
            <person name="Liu W."/>
            <person name="Leng X."/>
            <person name="Peng Y."/>
            <person name="Wang N."/>
            <person name="Wang Y."/>
            <person name="Ma Z."/>
            <person name="Xu X."/>
            <person name="Zhang F."/>
            <person name="Xue H."/>
            <person name="Zhong H."/>
            <person name="Wang Y."/>
            <person name="Zhang K."/>
            <person name="Velt A."/>
            <person name="Avia K."/>
            <person name="Holtgrawe D."/>
            <person name="Grimplet J."/>
            <person name="Matus J.T."/>
            <person name="Ware D."/>
            <person name="Wu X."/>
            <person name="Wang H."/>
            <person name="Liu C."/>
            <person name="Fang Y."/>
            <person name="Rustenholz C."/>
            <person name="Cheng Z."/>
            <person name="Xiao H."/>
            <person name="Zhou Y."/>
        </authorList>
    </citation>
    <scope>NUCLEOTIDE SEQUENCE [LARGE SCALE GENOMIC DNA]</scope>
    <source>
        <strain evidence="3">cv. Pinot noir / PN40024</strain>
        <tissue evidence="2">Leaf</tissue>
    </source>
</reference>
<protein>
    <submittedName>
        <fullName evidence="2">Uncharacterized protein</fullName>
    </submittedName>
</protein>
<keyword evidence="3" id="KW-1185">Reference proteome</keyword>
<keyword evidence="1" id="KW-0732">Signal</keyword>
<evidence type="ECO:0000313" key="2">
    <source>
        <dbReference type="EMBL" id="WKA08815.1"/>
    </source>
</evidence>
<feature type="signal peptide" evidence="1">
    <location>
        <begin position="1"/>
        <end position="18"/>
    </location>
</feature>
<gene>
    <name evidence="2" type="ORF">VitviT2T_026502</name>
</gene>
<name>A0ABY9DME5_VITVI</name>
<dbReference type="Proteomes" id="UP001227230">
    <property type="component" value="Chromosome 17"/>
</dbReference>
<feature type="chain" id="PRO_5047510104" evidence="1">
    <location>
        <begin position="19"/>
        <end position="67"/>
    </location>
</feature>
<evidence type="ECO:0000256" key="1">
    <source>
        <dbReference type="SAM" id="SignalP"/>
    </source>
</evidence>
<accession>A0ABY9DME5</accession>
<sequence>MWLLRIRIFQGLHVYVLAKLDYNDVSLWFDVVVRDMVSGNLITPGYLHERKSEEHGSCLKKCLREGA</sequence>